<dbReference type="EMBL" id="JAGMWT010000033">
    <property type="protein sequence ID" value="KAH7109252.1"/>
    <property type="molecule type" value="Genomic_DNA"/>
</dbReference>
<name>A0A9P9CYI0_9PLEO</name>
<keyword evidence="3" id="KW-1185">Reference proteome</keyword>
<feature type="transmembrane region" description="Helical" evidence="1">
    <location>
        <begin position="62"/>
        <end position="84"/>
    </location>
</feature>
<evidence type="ECO:0000313" key="3">
    <source>
        <dbReference type="Proteomes" id="UP000700596"/>
    </source>
</evidence>
<sequence length="298" mass="33230">MAPRRGGFESNAPACAGAFTMGAEVTIPVLVCYILYWIALLVILIAWPLFRKKNPNSKGLIGWIFGASVSSNLIAYSLGIVGLILGECRRRNQYEINIASTVFGRIALFCLLYVVLLGINTHLRDRLESKRSISKLVIYGTLAFMALLTIASISITCYALWAGENWWKLISVDVIVADWRLAVAYWALYLVVVIMGGVFATRSLLTLRSRRTSSGLLATFVGATFFSMFTWALIKVIRSSNNLAYNPWTTEAYVAVEWLSSIFQVASYILILLTARVKVQEPALIVKNHEADQQHQHL</sequence>
<feature type="transmembrane region" description="Helical" evidence="1">
    <location>
        <begin position="254"/>
        <end position="275"/>
    </location>
</feature>
<keyword evidence="1" id="KW-0472">Membrane</keyword>
<feature type="transmembrane region" description="Helical" evidence="1">
    <location>
        <begin position="27"/>
        <end position="50"/>
    </location>
</feature>
<organism evidence="2 3">
    <name type="scientific">Dendryphion nanum</name>
    <dbReference type="NCBI Taxonomy" id="256645"/>
    <lineage>
        <taxon>Eukaryota</taxon>
        <taxon>Fungi</taxon>
        <taxon>Dikarya</taxon>
        <taxon>Ascomycota</taxon>
        <taxon>Pezizomycotina</taxon>
        <taxon>Dothideomycetes</taxon>
        <taxon>Pleosporomycetidae</taxon>
        <taxon>Pleosporales</taxon>
        <taxon>Torulaceae</taxon>
        <taxon>Dendryphion</taxon>
    </lineage>
</organism>
<accession>A0A9P9CYI0</accession>
<feature type="transmembrane region" description="Helical" evidence="1">
    <location>
        <begin position="181"/>
        <end position="201"/>
    </location>
</feature>
<dbReference type="OrthoDB" id="3783050at2759"/>
<keyword evidence="1" id="KW-0812">Transmembrane</keyword>
<dbReference type="AlphaFoldDB" id="A0A9P9CYI0"/>
<evidence type="ECO:0000313" key="2">
    <source>
        <dbReference type="EMBL" id="KAH7109252.1"/>
    </source>
</evidence>
<feature type="transmembrane region" description="Helical" evidence="1">
    <location>
        <begin position="136"/>
        <end position="161"/>
    </location>
</feature>
<reference evidence="2" key="1">
    <citation type="journal article" date="2021" name="Nat. Commun.">
        <title>Genetic determinants of endophytism in the Arabidopsis root mycobiome.</title>
        <authorList>
            <person name="Mesny F."/>
            <person name="Miyauchi S."/>
            <person name="Thiergart T."/>
            <person name="Pickel B."/>
            <person name="Atanasova L."/>
            <person name="Karlsson M."/>
            <person name="Huettel B."/>
            <person name="Barry K.W."/>
            <person name="Haridas S."/>
            <person name="Chen C."/>
            <person name="Bauer D."/>
            <person name="Andreopoulos W."/>
            <person name="Pangilinan J."/>
            <person name="LaButti K."/>
            <person name="Riley R."/>
            <person name="Lipzen A."/>
            <person name="Clum A."/>
            <person name="Drula E."/>
            <person name="Henrissat B."/>
            <person name="Kohler A."/>
            <person name="Grigoriev I.V."/>
            <person name="Martin F.M."/>
            <person name="Hacquard S."/>
        </authorList>
    </citation>
    <scope>NUCLEOTIDE SEQUENCE</scope>
    <source>
        <strain evidence="2">MPI-CAGE-CH-0243</strain>
    </source>
</reference>
<feature type="transmembrane region" description="Helical" evidence="1">
    <location>
        <begin position="96"/>
        <end position="116"/>
    </location>
</feature>
<comment type="caution">
    <text evidence="2">The sequence shown here is derived from an EMBL/GenBank/DDBJ whole genome shotgun (WGS) entry which is preliminary data.</text>
</comment>
<dbReference type="Proteomes" id="UP000700596">
    <property type="component" value="Unassembled WGS sequence"/>
</dbReference>
<gene>
    <name evidence="2" type="ORF">B0J11DRAFT_236999</name>
</gene>
<protein>
    <submittedName>
        <fullName evidence="2">Uncharacterized protein</fullName>
    </submittedName>
</protein>
<evidence type="ECO:0000256" key="1">
    <source>
        <dbReference type="SAM" id="Phobius"/>
    </source>
</evidence>
<proteinExistence type="predicted"/>
<keyword evidence="1" id="KW-1133">Transmembrane helix</keyword>
<feature type="transmembrane region" description="Helical" evidence="1">
    <location>
        <begin position="213"/>
        <end position="234"/>
    </location>
</feature>